<reference evidence="2" key="1">
    <citation type="journal article" date="2014" name="Genome Biol. Evol.">
        <title>Gene Loss Rather Than Gene Gain Is Associated with a Host Jump from Monocots to Dicots in the Smut Fungus Melanopsichium pennsylvanicum.</title>
        <authorList>
            <person name="Sharma R."/>
            <person name="Mishra B."/>
            <person name="Runge F."/>
            <person name="Thines M."/>
        </authorList>
    </citation>
    <scope>NUCLEOTIDE SEQUENCE</scope>
    <source>
        <strain evidence="2">4</strain>
    </source>
</reference>
<organism evidence="2">
    <name type="scientific">Melanopsichium pennsylvanicum 4</name>
    <dbReference type="NCBI Taxonomy" id="1398559"/>
    <lineage>
        <taxon>Eukaryota</taxon>
        <taxon>Fungi</taxon>
        <taxon>Dikarya</taxon>
        <taxon>Basidiomycota</taxon>
        <taxon>Ustilaginomycotina</taxon>
        <taxon>Ustilaginomycetes</taxon>
        <taxon>Ustilaginales</taxon>
        <taxon>Ustilaginaceae</taxon>
        <taxon>Melanopsichium</taxon>
    </lineage>
</organism>
<dbReference type="InterPro" id="IPR008476">
    <property type="entry name" value="PBDC1_metazoa/fungi"/>
</dbReference>
<sequence>MSTATFDANKAQNLPEIEKQMAVRCVEHAQTYWNLLEKIKPSTLRLTKRVPVSPTQPSYLLVAMLDDEMYEDFQATFPEFSESSDPKSVLKIDEEAMKSPAGKEKWRGFINKYENKVADYNFGTLIRTDATDEYTQFNTTFVTRLQFYVYEIARCRRGLNDWVYEKAQKEAAREKANKTAQSSK</sequence>
<dbReference type="InterPro" id="IPR023139">
    <property type="entry name" value="PBDC1-like_dom_sf"/>
</dbReference>
<evidence type="ECO:0000259" key="1">
    <source>
        <dbReference type="Pfam" id="PF04669"/>
    </source>
</evidence>
<protein>
    <submittedName>
        <fullName evidence="2">Duf757-domain-containing protein</fullName>
    </submittedName>
</protein>
<accession>A0A077R029</accession>
<dbReference type="InterPro" id="IPR021148">
    <property type="entry name" value="Polysacc_synth_dom"/>
</dbReference>
<dbReference type="AlphaFoldDB" id="A0A077R029"/>
<proteinExistence type="predicted"/>
<dbReference type="Gene3D" id="1.10.3560.10">
    <property type="entry name" value="yst0336 like domain"/>
    <property type="match status" value="1"/>
</dbReference>
<evidence type="ECO:0000313" key="2">
    <source>
        <dbReference type="EMBL" id="CDI51998.1"/>
    </source>
</evidence>
<dbReference type="Pfam" id="PF04669">
    <property type="entry name" value="PBDC1"/>
    <property type="match status" value="1"/>
</dbReference>
<dbReference type="PANTHER" id="PTHR13410">
    <property type="entry name" value="PROTEIN PBDC1"/>
    <property type="match status" value="1"/>
</dbReference>
<dbReference type="EMBL" id="HG529525">
    <property type="protein sequence ID" value="CDI51998.1"/>
    <property type="molecule type" value="Genomic_DNA"/>
</dbReference>
<feature type="domain" description="Polysaccharide biosynthesis" evidence="1">
    <location>
        <begin position="17"/>
        <end position="165"/>
    </location>
</feature>
<dbReference type="PANTHER" id="PTHR13410:SF9">
    <property type="entry name" value="PROTEIN PBDC1"/>
    <property type="match status" value="1"/>
</dbReference>
<dbReference type="GO" id="GO:0005737">
    <property type="term" value="C:cytoplasm"/>
    <property type="evidence" value="ECO:0007669"/>
    <property type="project" value="TreeGrafter"/>
</dbReference>
<name>A0A077R029_9BASI</name>